<evidence type="ECO:0000313" key="3">
    <source>
        <dbReference type="Proteomes" id="UP000266177"/>
    </source>
</evidence>
<proteinExistence type="predicted"/>
<keyword evidence="1" id="KW-1133">Transmembrane helix</keyword>
<evidence type="ECO:0000256" key="1">
    <source>
        <dbReference type="SAM" id="Phobius"/>
    </source>
</evidence>
<comment type="caution">
    <text evidence="2">The sequence shown here is derived from an EMBL/GenBank/DDBJ whole genome shotgun (WGS) entry which is preliminary data.</text>
</comment>
<keyword evidence="1" id="KW-0812">Transmembrane</keyword>
<dbReference type="Proteomes" id="UP000266177">
    <property type="component" value="Unassembled WGS sequence"/>
</dbReference>
<gene>
    <name evidence="2" type="ORF">DQX05_27865</name>
</gene>
<protein>
    <submittedName>
        <fullName evidence="2">Uncharacterized protein</fullName>
    </submittedName>
</protein>
<feature type="transmembrane region" description="Helical" evidence="1">
    <location>
        <begin position="6"/>
        <end position="27"/>
    </location>
</feature>
<dbReference type="EMBL" id="QYZD01000049">
    <property type="protein sequence ID" value="RJG17664.1"/>
    <property type="molecule type" value="Genomic_DNA"/>
</dbReference>
<dbReference type="AlphaFoldDB" id="A0A3A3GAI2"/>
<name>A0A3A3GAI2_PANTH</name>
<accession>A0A3A3GAI2</accession>
<reference evidence="2 3" key="1">
    <citation type="submission" date="2018-09" db="EMBL/GenBank/DDBJ databases">
        <title>Paenibacillus SK2017-BO5.</title>
        <authorList>
            <person name="Piskunova J.V."/>
            <person name="Dubiley S.A."/>
            <person name="Severinov K.V."/>
        </authorList>
    </citation>
    <scope>NUCLEOTIDE SEQUENCE [LARGE SCALE GENOMIC DNA]</scope>
    <source>
        <strain evidence="2 3">BO5</strain>
    </source>
</reference>
<dbReference type="OrthoDB" id="2673596at2"/>
<sequence length="186" mass="21884">MNKRRIILFTACIILVAILIGAAIMLMKRDPIAPYQSYVGSKYQLNQDSLVTYDINSYHVTFITDNHYYTHIFYSEPGDSIINHLYIPRGTPERKRVYWHTSSKNGSVMFTSILYDEAIDHITVKAVDSQEMREELKPIRYNDTRFVIAVSDRIERNPVDITGYSKQNEVVYRNIKEEYNKELFKR</sequence>
<evidence type="ECO:0000313" key="2">
    <source>
        <dbReference type="EMBL" id="RJG17664.1"/>
    </source>
</evidence>
<organism evidence="2 3">
    <name type="scientific">Paenibacillus thiaminolyticus</name>
    <name type="common">Bacillus thiaminolyticus</name>
    <dbReference type="NCBI Taxonomy" id="49283"/>
    <lineage>
        <taxon>Bacteria</taxon>
        <taxon>Bacillati</taxon>
        <taxon>Bacillota</taxon>
        <taxon>Bacilli</taxon>
        <taxon>Bacillales</taxon>
        <taxon>Paenibacillaceae</taxon>
        <taxon>Paenibacillus</taxon>
    </lineage>
</organism>
<dbReference type="RefSeq" id="WP_147385240.1">
    <property type="nucleotide sequence ID" value="NZ_QYZD01000049.1"/>
</dbReference>
<keyword evidence="1" id="KW-0472">Membrane</keyword>